<dbReference type="HOGENOM" id="CLU_2270596_0_0_1"/>
<evidence type="ECO:0000256" key="2">
    <source>
        <dbReference type="PROSITE-ProRule" id="PRU00285"/>
    </source>
</evidence>
<keyword evidence="6" id="KW-1185">Reference proteome</keyword>
<organism evidence="5 6">
    <name type="scientific">Amborella trichopoda</name>
    <dbReference type="NCBI Taxonomy" id="13333"/>
    <lineage>
        <taxon>Eukaryota</taxon>
        <taxon>Viridiplantae</taxon>
        <taxon>Streptophyta</taxon>
        <taxon>Embryophyta</taxon>
        <taxon>Tracheophyta</taxon>
        <taxon>Spermatophyta</taxon>
        <taxon>Magnoliopsida</taxon>
        <taxon>Amborellales</taxon>
        <taxon>Amborellaceae</taxon>
        <taxon>Amborella</taxon>
    </lineage>
</organism>
<dbReference type="InterPro" id="IPR002068">
    <property type="entry name" value="A-crystallin/Hsp20_dom"/>
</dbReference>
<gene>
    <name evidence="5" type="ORF">AMTR_s00085p00091850</name>
</gene>
<dbReference type="eggNOG" id="KOG0710">
    <property type="taxonomic scope" value="Eukaryota"/>
</dbReference>
<comment type="similarity">
    <text evidence="2 3">Belongs to the small heat shock protein (HSP20) family.</text>
</comment>
<evidence type="ECO:0000259" key="4">
    <source>
        <dbReference type="PROSITE" id="PS01031"/>
    </source>
</evidence>
<keyword evidence="1" id="KW-0346">Stress response</keyword>
<evidence type="ECO:0000313" key="5">
    <source>
        <dbReference type="EMBL" id="ERN02676.1"/>
    </source>
</evidence>
<feature type="domain" description="SHSP" evidence="4">
    <location>
        <begin position="1"/>
        <end position="103"/>
    </location>
</feature>
<name>W1P537_AMBTC</name>
<dbReference type="AlphaFoldDB" id="W1P537"/>
<feature type="non-terminal residue" evidence="5">
    <location>
        <position position="1"/>
    </location>
</feature>
<feature type="non-terminal residue" evidence="5">
    <location>
        <position position="103"/>
    </location>
</feature>
<accession>W1P537</accession>
<dbReference type="GO" id="GO:0051082">
    <property type="term" value="F:unfolded protein binding"/>
    <property type="evidence" value="ECO:0000318"/>
    <property type="project" value="GO_Central"/>
</dbReference>
<dbReference type="Proteomes" id="UP000017836">
    <property type="component" value="Unassembled WGS sequence"/>
</dbReference>
<evidence type="ECO:0000256" key="3">
    <source>
        <dbReference type="RuleBase" id="RU003616"/>
    </source>
</evidence>
<protein>
    <recommendedName>
        <fullName evidence="4">SHSP domain-containing protein</fullName>
    </recommendedName>
</protein>
<dbReference type="Gene3D" id="2.60.40.790">
    <property type="match status" value="1"/>
</dbReference>
<dbReference type="InterPro" id="IPR031107">
    <property type="entry name" value="Small_HSP"/>
</dbReference>
<dbReference type="SUPFAM" id="SSF49764">
    <property type="entry name" value="HSP20-like chaperones"/>
    <property type="match status" value="1"/>
</dbReference>
<dbReference type="Gramene" id="ERN02676">
    <property type="protein sequence ID" value="ERN02676"/>
    <property type="gene ID" value="AMTR_s00085p00091850"/>
</dbReference>
<dbReference type="PROSITE" id="PS01031">
    <property type="entry name" value="SHSP"/>
    <property type="match status" value="1"/>
</dbReference>
<dbReference type="PANTHER" id="PTHR11527">
    <property type="entry name" value="HEAT-SHOCK PROTEIN 20 FAMILY MEMBER"/>
    <property type="match status" value="1"/>
</dbReference>
<dbReference type="InterPro" id="IPR008978">
    <property type="entry name" value="HSP20-like_chaperone"/>
</dbReference>
<dbReference type="STRING" id="13333.W1P537"/>
<evidence type="ECO:0000256" key="1">
    <source>
        <dbReference type="ARBA" id="ARBA00023016"/>
    </source>
</evidence>
<dbReference type="GO" id="GO:0051259">
    <property type="term" value="P:protein complex oligomerization"/>
    <property type="evidence" value="ECO:0000318"/>
    <property type="project" value="GO_Central"/>
</dbReference>
<evidence type="ECO:0000313" key="6">
    <source>
        <dbReference type="Proteomes" id="UP000017836"/>
    </source>
</evidence>
<dbReference type="GO" id="GO:0009408">
    <property type="term" value="P:response to heat"/>
    <property type="evidence" value="ECO:0000318"/>
    <property type="project" value="GO_Central"/>
</dbReference>
<dbReference type="GO" id="GO:0006457">
    <property type="term" value="P:protein folding"/>
    <property type="evidence" value="ECO:0000318"/>
    <property type="project" value="GO_Central"/>
</dbReference>
<proteinExistence type="inferred from homology"/>
<dbReference type="GO" id="GO:0009651">
    <property type="term" value="P:response to salt stress"/>
    <property type="evidence" value="ECO:0000318"/>
    <property type="project" value="GO_Central"/>
</dbReference>
<dbReference type="EMBL" id="KI394487">
    <property type="protein sequence ID" value="ERN02676.1"/>
    <property type="molecule type" value="Genomic_DNA"/>
</dbReference>
<reference evidence="6" key="1">
    <citation type="journal article" date="2013" name="Science">
        <title>The Amborella genome and the evolution of flowering plants.</title>
        <authorList>
            <consortium name="Amborella Genome Project"/>
        </authorList>
    </citation>
    <scope>NUCLEOTIDE SEQUENCE [LARGE SCALE GENOMIC DNA]</scope>
</reference>
<dbReference type="GO" id="GO:0042542">
    <property type="term" value="P:response to hydrogen peroxide"/>
    <property type="evidence" value="ECO:0000318"/>
    <property type="project" value="GO_Central"/>
</dbReference>
<dbReference type="Pfam" id="PF00011">
    <property type="entry name" value="HSP20"/>
    <property type="match status" value="1"/>
</dbReference>
<sequence length="103" mass="11750">IVSWGIEHIFKADLPGLKKEEVKVVVVEGRLLQIGGEGNKEEEKNEKWHRVEKSRGKFLRGLWLKVIVLIPKAVNQIPTTSQAVRKKCKERELLKLAIGNVML</sequence>